<evidence type="ECO:0000256" key="3">
    <source>
        <dbReference type="ARBA" id="ARBA00022679"/>
    </source>
</evidence>
<evidence type="ECO:0000256" key="2">
    <source>
        <dbReference type="ARBA" id="ARBA00022603"/>
    </source>
</evidence>
<dbReference type="InterPro" id="IPR029063">
    <property type="entry name" value="SAM-dependent_MTases_sf"/>
</dbReference>
<dbReference type="RefSeq" id="WP_117003717.1">
    <property type="nucleotide sequence ID" value="NZ_BMJS01000037.1"/>
</dbReference>
<accession>A0A8J3EAE4</accession>
<evidence type="ECO:0000313" key="7">
    <source>
        <dbReference type="Proteomes" id="UP000636949"/>
    </source>
</evidence>
<evidence type="ECO:0000256" key="1">
    <source>
        <dbReference type="ARBA" id="ARBA00005189"/>
    </source>
</evidence>
<protein>
    <recommendedName>
        <fullName evidence="5">Methyltransferase type 11 domain-containing protein</fullName>
    </recommendedName>
</protein>
<name>A0A8J3EAE4_9GAMM</name>
<comment type="caution">
    <text evidence="6">The sequence shown here is derived from an EMBL/GenBank/DDBJ whole genome shotgun (WGS) entry which is preliminary data.</text>
</comment>
<dbReference type="GO" id="GO:0008757">
    <property type="term" value="F:S-adenosylmethionine-dependent methyltransferase activity"/>
    <property type="evidence" value="ECO:0007669"/>
    <property type="project" value="InterPro"/>
</dbReference>
<dbReference type="Gene3D" id="3.40.50.150">
    <property type="entry name" value="Vaccinia Virus protein VP39"/>
    <property type="match status" value="1"/>
</dbReference>
<organism evidence="6 7">
    <name type="scientific">Cysteiniphilum litorale</name>
    <dbReference type="NCBI Taxonomy" id="2056700"/>
    <lineage>
        <taxon>Bacteria</taxon>
        <taxon>Pseudomonadati</taxon>
        <taxon>Pseudomonadota</taxon>
        <taxon>Gammaproteobacteria</taxon>
        <taxon>Thiotrichales</taxon>
        <taxon>Fastidiosibacteraceae</taxon>
        <taxon>Cysteiniphilum</taxon>
    </lineage>
</organism>
<dbReference type="Proteomes" id="UP000636949">
    <property type="component" value="Unassembled WGS sequence"/>
</dbReference>
<dbReference type="OrthoDB" id="5614764at2"/>
<dbReference type="EMBL" id="BMJS01000037">
    <property type="protein sequence ID" value="GGG05638.1"/>
    <property type="molecule type" value="Genomic_DNA"/>
</dbReference>
<dbReference type="Pfam" id="PF08241">
    <property type="entry name" value="Methyltransf_11"/>
    <property type="match status" value="1"/>
</dbReference>
<keyword evidence="7" id="KW-1185">Reference proteome</keyword>
<dbReference type="PANTHER" id="PTHR44307:SF2">
    <property type="entry name" value="PHOSPHOETHANOLAMINE METHYLTRANSFERASE ISOFORM X1"/>
    <property type="match status" value="1"/>
</dbReference>
<keyword evidence="2" id="KW-0489">Methyltransferase</keyword>
<gene>
    <name evidence="6" type="ORF">GCM10010995_23960</name>
</gene>
<dbReference type="InterPro" id="IPR013216">
    <property type="entry name" value="Methyltransf_11"/>
</dbReference>
<evidence type="ECO:0000256" key="4">
    <source>
        <dbReference type="ARBA" id="ARBA00025707"/>
    </source>
</evidence>
<evidence type="ECO:0000313" key="6">
    <source>
        <dbReference type="EMBL" id="GGG05638.1"/>
    </source>
</evidence>
<sequence length="261" mass="29834">MDYQKIIDEYPQEYCSLLELCYGEGMMSEGGSEAIDQLFSGVDLYNKKVLEIGFGQGGLAQYISNKYPSIDYHGVEINADMVKHANKHYKKPNSHFYHLENPDVLPFSELSFDLIFSKGVLVHLDNKLPLFTEIHRVCKKDGLFIVNDWLSPDGVGFGELVDKMCELEGLTLYPTTMTQYVEVLTAAGFLVESMTSENKAYAQYNADVVTRLQQQAIKQQFLATHNEEEYQECIDAYGWISRAFAQESLLLRRFVSRKTKQ</sequence>
<comment type="pathway">
    <text evidence="1">Lipid metabolism.</text>
</comment>
<reference evidence="6" key="2">
    <citation type="submission" date="2020-09" db="EMBL/GenBank/DDBJ databases">
        <authorList>
            <person name="Sun Q."/>
            <person name="Zhou Y."/>
        </authorList>
    </citation>
    <scope>NUCLEOTIDE SEQUENCE</scope>
    <source>
        <strain evidence="6">CGMCC 1.15758</strain>
    </source>
</reference>
<dbReference type="SUPFAM" id="SSF53335">
    <property type="entry name" value="S-adenosyl-L-methionine-dependent methyltransferases"/>
    <property type="match status" value="1"/>
</dbReference>
<feature type="domain" description="Methyltransferase type 11" evidence="5">
    <location>
        <begin position="50"/>
        <end position="146"/>
    </location>
</feature>
<keyword evidence="3" id="KW-0808">Transferase</keyword>
<dbReference type="PANTHER" id="PTHR44307">
    <property type="entry name" value="PHOSPHOETHANOLAMINE METHYLTRANSFERASE"/>
    <property type="match status" value="1"/>
</dbReference>
<reference evidence="6" key="1">
    <citation type="journal article" date="2014" name="Int. J. Syst. Evol. Microbiol.">
        <title>Complete genome sequence of Corynebacterium casei LMG S-19264T (=DSM 44701T), isolated from a smear-ripened cheese.</title>
        <authorList>
            <consortium name="US DOE Joint Genome Institute (JGI-PGF)"/>
            <person name="Walter F."/>
            <person name="Albersmeier A."/>
            <person name="Kalinowski J."/>
            <person name="Ruckert C."/>
        </authorList>
    </citation>
    <scope>NUCLEOTIDE SEQUENCE</scope>
    <source>
        <strain evidence="6">CGMCC 1.15758</strain>
    </source>
</reference>
<proteinExistence type="predicted"/>
<dbReference type="GO" id="GO:0032259">
    <property type="term" value="P:methylation"/>
    <property type="evidence" value="ECO:0007669"/>
    <property type="project" value="UniProtKB-KW"/>
</dbReference>
<evidence type="ECO:0000259" key="5">
    <source>
        <dbReference type="Pfam" id="PF08241"/>
    </source>
</evidence>
<dbReference type="AlphaFoldDB" id="A0A8J3EAE4"/>
<dbReference type="CDD" id="cd02440">
    <property type="entry name" value="AdoMet_MTases"/>
    <property type="match status" value="1"/>
</dbReference>
<comment type="pathway">
    <text evidence="4">Phospholipid metabolism.</text>
</comment>